<organism evidence="4 5">
    <name type="scientific">Ogataea philodendri</name>
    <dbReference type="NCBI Taxonomy" id="1378263"/>
    <lineage>
        <taxon>Eukaryota</taxon>
        <taxon>Fungi</taxon>
        <taxon>Dikarya</taxon>
        <taxon>Ascomycota</taxon>
        <taxon>Saccharomycotina</taxon>
        <taxon>Pichiomycetes</taxon>
        <taxon>Pichiales</taxon>
        <taxon>Pichiaceae</taxon>
        <taxon>Ogataea</taxon>
    </lineage>
</organism>
<dbReference type="AlphaFoldDB" id="A0A9P8T7V9"/>
<evidence type="ECO:0000256" key="1">
    <source>
        <dbReference type="ARBA" id="ARBA00022737"/>
    </source>
</evidence>
<evidence type="ECO:0000256" key="3">
    <source>
        <dbReference type="PROSITE-ProRule" id="PRU00023"/>
    </source>
</evidence>
<protein>
    <recommendedName>
        <fullName evidence="6">Ankyrin repeat-containing protein</fullName>
    </recommendedName>
</protein>
<reference evidence="4" key="1">
    <citation type="journal article" date="2021" name="Open Biol.">
        <title>Shared evolutionary footprints suggest mitochondrial oxidative damage underlies multiple complex I losses in fungi.</title>
        <authorList>
            <person name="Schikora-Tamarit M.A."/>
            <person name="Marcet-Houben M."/>
            <person name="Nosek J."/>
            <person name="Gabaldon T."/>
        </authorList>
    </citation>
    <scope>NUCLEOTIDE SEQUENCE</scope>
    <source>
        <strain evidence="4">CBS6075</strain>
    </source>
</reference>
<evidence type="ECO:0000313" key="4">
    <source>
        <dbReference type="EMBL" id="KAH3668869.1"/>
    </source>
</evidence>
<comment type="caution">
    <text evidence="4">The sequence shown here is derived from an EMBL/GenBank/DDBJ whole genome shotgun (WGS) entry which is preliminary data.</text>
</comment>
<dbReference type="PROSITE" id="PS50088">
    <property type="entry name" value="ANK_REPEAT"/>
    <property type="match status" value="1"/>
</dbReference>
<evidence type="ECO:0000313" key="5">
    <source>
        <dbReference type="Proteomes" id="UP000769157"/>
    </source>
</evidence>
<keyword evidence="2 3" id="KW-0040">ANK repeat</keyword>
<reference evidence="4" key="2">
    <citation type="submission" date="2021-01" db="EMBL/GenBank/DDBJ databases">
        <authorList>
            <person name="Schikora-Tamarit M.A."/>
        </authorList>
    </citation>
    <scope>NUCLEOTIDE SEQUENCE</scope>
    <source>
        <strain evidence="4">CBS6075</strain>
    </source>
</reference>
<dbReference type="SUPFAM" id="SSF48403">
    <property type="entry name" value="Ankyrin repeat"/>
    <property type="match status" value="1"/>
</dbReference>
<dbReference type="PANTHER" id="PTHR24180">
    <property type="entry name" value="CYCLIN-DEPENDENT KINASE INHIBITOR 2C-RELATED"/>
    <property type="match status" value="1"/>
</dbReference>
<accession>A0A9P8T7V9</accession>
<keyword evidence="5" id="KW-1185">Reference proteome</keyword>
<dbReference type="InterPro" id="IPR036770">
    <property type="entry name" value="Ankyrin_rpt-contain_sf"/>
</dbReference>
<sequence>MSNIWIAASDNNVDLVKQFLASGDFSANSKDPNGYTPIHAAVSYGNLDLLRYLISQGGDINVQDSDGDTPLHHAESVEVAKVLVEELNADYKLKNNDGLTPAKYQEEEQEFPELIEYLSSLEKLGPVSSMKTGSSMFDENLQLPNGEKVKMFLAKDSDEALNQDLIQRRQEIEQIMNQDITEEQKDEQLKNLILNVVSDNFQQLKEPEAPDSKRQK</sequence>
<dbReference type="Gene3D" id="1.25.40.20">
    <property type="entry name" value="Ankyrin repeat-containing domain"/>
    <property type="match status" value="1"/>
</dbReference>
<dbReference type="InterPro" id="IPR002110">
    <property type="entry name" value="Ankyrin_rpt"/>
</dbReference>
<dbReference type="PANTHER" id="PTHR24180:SF57">
    <property type="entry name" value="ANKYRIN REPEAT DOMAIN-CONTAINING PROTEIN 39"/>
    <property type="match status" value="1"/>
</dbReference>
<dbReference type="PROSITE" id="PS50297">
    <property type="entry name" value="ANK_REP_REGION"/>
    <property type="match status" value="1"/>
</dbReference>
<dbReference type="Proteomes" id="UP000769157">
    <property type="component" value="Unassembled WGS sequence"/>
</dbReference>
<feature type="repeat" description="ANK" evidence="3">
    <location>
        <begin position="33"/>
        <end position="65"/>
    </location>
</feature>
<gene>
    <name evidence="4" type="ORF">OGAPHI_002624</name>
</gene>
<dbReference type="InterPro" id="IPR051637">
    <property type="entry name" value="Ank_repeat_dom-contain_49"/>
</dbReference>
<dbReference type="OrthoDB" id="19174at2759"/>
<evidence type="ECO:0008006" key="6">
    <source>
        <dbReference type="Google" id="ProtNLM"/>
    </source>
</evidence>
<keyword evidence="1" id="KW-0677">Repeat</keyword>
<name>A0A9P8T7V9_9ASCO</name>
<dbReference type="Pfam" id="PF12796">
    <property type="entry name" value="Ank_2"/>
    <property type="match status" value="1"/>
</dbReference>
<dbReference type="GeneID" id="70234591"/>
<evidence type="ECO:0000256" key="2">
    <source>
        <dbReference type="ARBA" id="ARBA00023043"/>
    </source>
</evidence>
<proteinExistence type="predicted"/>
<dbReference type="RefSeq" id="XP_046063283.1">
    <property type="nucleotide sequence ID" value="XM_046203514.1"/>
</dbReference>
<dbReference type="SMART" id="SM00248">
    <property type="entry name" value="ANK"/>
    <property type="match status" value="2"/>
</dbReference>
<dbReference type="EMBL" id="JAEUBE010000158">
    <property type="protein sequence ID" value="KAH3668869.1"/>
    <property type="molecule type" value="Genomic_DNA"/>
</dbReference>